<organism evidence="2 3">
    <name type="scientific">Campylobacter jejuni</name>
    <dbReference type="NCBI Taxonomy" id="197"/>
    <lineage>
        <taxon>Bacteria</taxon>
        <taxon>Pseudomonadati</taxon>
        <taxon>Campylobacterota</taxon>
        <taxon>Epsilonproteobacteria</taxon>
        <taxon>Campylobacterales</taxon>
        <taxon>Campylobacteraceae</taxon>
        <taxon>Campylobacter</taxon>
    </lineage>
</organism>
<comment type="caution">
    <text evidence="2">The sequence shown here is derived from an EMBL/GenBank/DDBJ whole genome shotgun (WGS) entry which is preliminary data.</text>
</comment>
<dbReference type="AlphaFoldDB" id="A0AAW5ECT2"/>
<evidence type="ECO:0000313" key="2">
    <source>
        <dbReference type="EMBL" id="MCH3853174.1"/>
    </source>
</evidence>
<dbReference type="GO" id="GO:0008408">
    <property type="term" value="F:3'-5' exonuclease activity"/>
    <property type="evidence" value="ECO:0007669"/>
    <property type="project" value="InterPro"/>
</dbReference>
<feature type="non-terminal residue" evidence="2">
    <location>
        <position position="1"/>
    </location>
</feature>
<proteinExistence type="predicted"/>
<dbReference type="InterPro" id="IPR040982">
    <property type="entry name" value="DNA_pol3_finger"/>
</dbReference>
<dbReference type="Proteomes" id="UP001199644">
    <property type="component" value="Unassembled WGS sequence"/>
</dbReference>
<dbReference type="PANTHER" id="PTHR32294">
    <property type="entry name" value="DNA POLYMERASE III SUBUNIT ALPHA"/>
    <property type="match status" value="1"/>
</dbReference>
<evidence type="ECO:0000313" key="3">
    <source>
        <dbReference type="Proteomes" id="UP001199644"/>
    </source>
</evidence>
<dbReference type="GO" id="GO:0006260">
    <property type="term" value="P:DNA replication"/>
    <property type="evidence" value="ECO:0007669"/>
    <property type="project" value="InterPro"/>
</dbReference>
<name>A0AAW5ECT2_CAMJU</name>
<sequence length="107" mass="12067">IDRKHGLKKIEYPFDTLESVLEPTYGIIVYQEQVMQIVQIIGGFSLGGADVVRRAMGKKDPEKMKKLKSEFADGAEKQGYDRVKAEELWELIVKFAGYGFNKSHSAA</sequence>
<gene>
    <name evidence="2" type="ORF">LZC39_13850</name>
</gene>
<dbReference type="Pfam" id="PF17657">
    <property type="entry name" value="DNA_pol3_finger"/>
    <property type="match status" value="1"/>
</dbReference>
<feature type="domain" description="DNA polymerase III alpha subunit finger" evidence="1">
    <location>
        <begin position="1"/>
        <end position="79"/>
    </location>
</feature>
<reference evidence="2" key="1">
    <citation type="submission" date="2021-12" db="EMBL/GenBank/DDBJ databases">
        <title>Prevalence of phenicol resistance gene fexA in Campylobacter isolated from poultry supply chain.</title>
        <authorList>
            <person name="Tang B."/>
            <person name="Zheng X."/>
            <person name="Lin J."/>
            <person name="Lin R."/>
            <person name="Yang H."/>
            <person name="Shen Z."/>
            <person name="Xia F."/>
        </authorList>
    </citation>
    <scope>NUCLEOTIDE SEQUENCE</scope>
    <source>
        <strain evidence="2">CJHN2011004</strain>
    </source>
</reference>
<dbReference type="PANTHER" id="PTHR32294:SF0">
    <property type="entry name" value="DNA POLYMERASE III SUBUNIT ALPHA"/>
    <property type="match status" value="1"/>
</dbReference>
<dbReference type="InterPro" id="IPR004805">
    <property type="entry name" value="DnaE2/DnaE/PolC"/>
</dbReference>
<protein>
    <recommendedName>
        <fullName evidence="1">DNA polymerase III alpha subunit finger domain-containing protein</fullName>
    </recommendedName>
</protein>
<evidence type="ECO:0000259" key="1">
    <source>
        <dbReference type="Pfam" id="PF17657"/>
    </source>
</evidence>
<dbReference type="RefSeq" id="WP_240381811.1">
    <property type="nucleotide sequence ID" value="NZ_JAJUOL010000726.1"/>
</dbReference>
<dbReference type="EMBL" id="JAJUOL010000726">
    <property type="protein sequence ID" value="MCH3853174.1"/>
    <property type="molecule type" value="Genomic_DNA"/>
</dbReference>
<feature type="non-terminal residue" evidence="2">
    <location>
        <position position="107"/>
    </location>
</feature>
<accession>A0AAW5ECT2</accession>